<gene>
    <name evidence="1" type="ORF">NVI5450_1693</name>
</gene>
<accession>A0A090KBN4</accession>
<dbReference type="AlphaFoldDB" id="A0A090KBN4"/>
<dbReference type="HOGENOM" id="CLU_625312_0_0_6"/>
<sequence>MTAQHILQLGQMIGLSCTELNANGEEQALPATLITQALADFGFTDELDVKLEEEIKQFWLHALPPVIIADESAMIQFDLHLPIEFVTEDLIWEIRANQAVIETGEFTPIEWSLNGIYHLHDMEMQSYQMSLEQPLAVGAYQLVILDQGSEEPLGETWVFNPPATLASVNVTAAKPTTVTALPTTDTLLNQLYARALSTVSAVTDNADAEQSLQAQLQRHFNAEKEQEEFAITLTNVRETAALYQTHLAQYLAAHVNGGVTASRQETQTVEWQDINRDSYDFYLWLLVSINDKKNSASLLRDVDFSSNSANAGSFTAWLLADYGLAHCELDNALVSGVVKGINSYQLRQDNYAAFRALIDFTTVQSAGLVINQPLSIMQQWLTLGDAGIWQNHEFNELLSIILLSCERHVCACYYQTDNALPIELTAYLEGRGIQPLSL</sequence>
<dbReference type="OrthoDB" id="6396146at2"/>
<dbReference type="EMBL" id="FPLD01000051">
    <property type="protein sequence ID" value="SGY95269.1"/>
    <property type="molecule type" value="Genomic_DNA"/>
</dbReference>
<name>A0A090KBN4_9GAMM</name>
<dbReference type="STRING" id="80854.MVIS_3381"/>
<dbReference type="PATRIC" id="fig|80854.5.peg.3578"/>
<dbReference type="KEGG" id="mvs:MVIS_3381"/>
<proteinExistence type="predicted"/>
<organism evidence="1 2">
    <name type="scientific">Moritella viscosa</name>
    <dbReference type="NCBI Taxonomy" id="80854"/>
    <lineage>
        <taxon>Bacteria</taxon>
        <taxon>Pseudomonadati</taxon>
        <taxon>Pseudomonadota</taxon>
        <taxon>Gammaproteobacteria</taxon>
        <taxon>Alteromonadales</taxon>
        <taxon>Moritellaceae</taxon>
        <taxon>Moritella</taxon>
    </lineage>
</organism>
<protein>
    <submittedName>
        <fullName evidence="1">Uncharacterized protein</fullName>
    </submittedName>
</protein>
<dbReference type="Proteomes" id="UP000183794">
    <property type="component" value="Unassembled WGS sequence"/>
</dbReference>
<reference evidence="1 2" key="1">
    <citation type="submission" date="2016-11" db="EMBL/GenBank/DDBJ databases">
        <authorList>
            <person name="Jaros S."/>
            <person name="Januszkiewicz K."/>
            <person name="Wedrychowicz H."/>
        </authorList>
    </citation>
    <scope>NUCLEOTIDE SEQUENCE [LARGE SCALE GENOMIC DNA]</scope>
    <source>
        <strain evidence="1">NVI 5450</strain>
    </source>
</reference>
<evidence type="ECO:0000313" key="1">
    <source>
        <dbReference type="EMBL" id="SGY95269.1"/>
    </source>
</evidence>
<dbReference type="RefSeq" id="WP_045111394.1">
    <property type="nucleotide sequence ID" value="NZ_CAWRBC010000070.1"/>
</dbReference>
<evidence type="ECO:0000313" key="2">
    <source>
        <dbReference type="Proteomes" id="UP000183794"/>
    </source>
</evidence>